<dbReference type="SMART" id="SM00034">
    <property type="entry name" value="CLECT"/>
    <property type="match status" value="1"/>
</dbReference>
<feature type="domain" description="EGF-like" evidence="21">
    <location>
        <begin position="2231"/>
        <end position="2267"/>
    </location>
</feature>
<evidence type="ECO:0000256" key="2">
    <source>
        <dbReference type="ARBA" id="ARBA00022473"/>
    </source>
</evidence>
<dbReference type="SUPFAM" id="SSF56436">
    <property type="entry name" value="C-type lectin-like"/>
    <property type="match status" value="1"/>
</dbReference>
<dbReference type="PROSITE" id="PS01187">
    <property type="entry name" value="EGF_CA"/>
    <property type="match status" value="5"/>
</dbReference>
<dbReference type="InterPro" id="IPR049883">
    <property type="entry name" value="NOTCH1_EGF-like"/>
</dbReference>
<feature type="domain" description="EGF-like" evidence="21">
    <location>
        <begin position="3616"/>
        <end position="3652"/>
    </location>
</feature>
<dbReference type="SUPFAM" id="SSF49785">
    <property type="entry name" value="Galactose-binding domain-like"/>
    <property type="match status" value="2"/>
</dbReference>
<keyword evidence="11 14" id="KW-1015">Disulfide bond</keyword>
<feature type="domain" description="EGF-like" evidence="21">
    <location>
        <begin position="2269"/>
        <end position="2305"/>
    </location>
</feature>
<dbReference type="Gene3D" id="2.10.25.10">
    <property type="entry name" value="Laminin"/>
    <property type="match status" value="17"/>
</dbReference>
<dbReference type="SUPFAM" id="SSF57535">
    <property type="entry name" value="Complement control module/SCR domain"/>
    <property type="match status" value="6"/>
</dbReference>
<dbReference type="InterPro" id="IPR016187">
    <property type="entry name" value="CTDL_fold"/>
</dbReference>
<dbReference type="PROSITE" id="PS00010">
    <property type="entry name" value="ASX_HYDROXYL"/>
    <property type="match status" value="9"/>
</dbReference>
<dbReference type="SUPFAM" id="SSF49854">
    <property type="entry name" value="Spermadhesin, CUB domain"/>
    <property type="match status" value="3"/>
</dbReference>
<dbReference type="PROSITE" id="PS01209">
    <property type="entry name" value="LDLRA_1"/>
    <property type="match status" value="1"/>
</dbReference>
<feature type="compositionally biased region" description="Basic and acidic residues" evidence="17">
    <location>
        <begin position="21"/>
        <end position="31"/>
    </location>
</feature>
<evidence type="ECO:0000259" key="20">
    <source>
        <dbReference type="PROSITE" id="PS50022"/>
    </source>
</evidence>
<feature type="domain" description="Sushi" evidence="24">
    <location>
        <begin position="858"/>
        <end position="919"/>
    </location>
</feature>
<dbReference type="Gene3D" id="2.60.120.260">
    <property type="entry name" value="Galactose-binding domain-like"/>
    <property type="match status" value="2"/>
</dbReference>
<feature type="region of interest" description="Disordered" evidence="17">
    <location>
        <begin position="82"/>
        <end position="125"/>
    </location>
</feature>
<evidence type="ECO:0000256" key="9">
    <source>
        <dbReference type="ARBA" id="ARBA00022989"/>
    </source>
</evidence>
<feature type="disulfide bond" evidence="14">
    <location>
        <begin position="1187"/>
        <end position="1197"/>
    </location>
</feature>
<dbReference type="SMART" id="SM00181">
    <property type="entry name" value="EGF"/>
    <property type="match status" value="20"/>
</dbReference>
<dbReference type="PROSITE" id="PS50825">
    <property type="entry name" value="HYR"/>
    <property type="match status" value="3"/>
</dbReference>
<feature type="domain" description="HYR" evidence="23">
    <location>
        <begin position="1661"/>
        <end position="1746"/>
    </location>
</feature>
<evidence type="ECO:0000313" key="27">
    <source>
        <dbReference type="Proteomes" id="UP000070412"/>
    </source>
</evidence>
<dbReference type="InterPro" id="IPR000152">
    <property type="entry name" value="EGF-type_Asp/Asn_hydroxyl_site"/>
</dbReference>
<dbReference type="InterPro" id="IPR011641">
    <property type="entry name" value="Tyr-kin_ephrin_A/B_rcpt-like"/>
</dbReference>
<feature type="domain" description="Sushi" evidence="24">
    <location>
        <begin position="1247"/>
        <end position="1306"/>
    </location>
</feature>
<dbReference type="EnsemblMetazoa" id="SSS_3947s_mrna">
    <property type="protein sequence ID" value="KAF7488748.1"/>
    <property type="gene ID" value="SSS_3947"/>
</dbReference>
<feature type="disulfide bond" evidence="14">
    <location>
        <begin position="3642"/>
        <end position="3651"/>
    </location>
</feature>
<evidence type="ECO:0000259" key="23">
    <source>
        <dbReference type="PROSITE" id="PS50825"/>
    </source>
</evidence>
<dbReference type="SMART" id="SM00192">
    <property type="entry name" value="LDLa"/>
    <property type="match status" value="1"/>
</dbReference>
<feature type="domain" description="EGF-like" evidence="21">
    <location>
        <begin position="2502"/>
        <end position="2538"/>
    </location>
</feature>
<dbReference type="PROSITE" id="PS50022">
    <property type="entry name" value="FA58C_3"/>
    <property type="match status" value="2"/>
</dbReference>
<dbReference type="FunFam" id="2.10.50.10:FF:000018">
    <property type="entry name" value="Sushi, von Willebrand factor type A, EGF and pentraxin domain-containing 1"/>
    <property type="match status" value="1"/>
</dbReference>
<dbReference type="PANTHER" id="PTHR12916:SF4">
    <property type="entry name" value="UNINFLATABLE, ISOFORM C"/>
    <property type="match status" value="1"/>
</dbReference>
<feature type="compositionally biased region" description="Basic residues" evidence="17">
    <location>
        <begin position="32"/>
        <end position="49"/>
    </location>
</feature>
<dbReference type="InterPro" id="IPR000859">
    <property type="entry name" value="CUB_dom"/>
</dbReference>
<feature type="domain" description="Sushi" evidence="24">
    <location>
        <begin position="1383"/>
        <end position="1446"/>
    </location>
</feature>
<dbReference type="Pfam" id="PF00754">
    <property type="entry name" value="F5_F8_type_C"/>
    <property type="match status" value="2"/>
</dbReference>
<feature type="domain" description="EGF-like" evidence="21">
    <location>
        <begin position="2733"/>
        <end position="2769"/>
    </location>
</feature>
<dbReference type="InterPro" id="IPR000421">
    <property type="entry name" value="FA58C"/>
</dbReference>
<dbReference type="OrthoDB" id="430340at2759"/>
<dbReference type="FunFam" id="2.10.25.10:FF:000117">
    <property type="entry name" value="Delta-like protein"/>
    <property type="match status" value="1"/>
</dbReference>
<dbReference type="EMBL" id="WVUK01000065">
    <property type="protein sequence ID" value="KAF7488748.1"/>
    <property type="molecule type" value="Genomic_DNA"/>
</dbReference>
<feature type="disulfide bond" evidence="16">
    <location>
        <begin position="737"/>
        <end position="780"/>
    </location>
</feature>
<dbReference type="SMART" id="SM00032">
    <property type="entry name" value="CCP"/>
    <property type="match status" value="10"/>
</dbReference>
<keyword evidence="5 18" id="KW-0812">Transmembrane</keyword>
<feature type="disulfide bond" evidence="14">
    <location>
        <begin position="3623"/>
        <end position="3640"/>
    </location>
</feature>
<evidence type="ECO:0000256" key="6">
    <source>
        <dbReference type="ARBA" id="ARBA00022729"/>
    </source>
</evidence>
<feature type="domain" description="CUB" evidence="19">
    <location>
        <begin position="501"/>
        <end position="619"/>
    </location>
</feature>
<feature type="domain" description="EGF-like" evidence="21">
    <location>
        <begin position="2656"/>
        <end position="2692"/>
    </location>
</feature>
<dbReference type="FunFam" id="2.10.25.10:FF:000472">
    <property type="entry name" value="Uncharacterized protein, isoform A"/>
    <property type="match status" value="2"/>
</dbReference>
<dbReference type="Pfam" id="PF00008">
    <property type="entry name" value="EGF"/>
    <property type="match status" value="9"/>
</dbReference>
<feature type="domain" description="F5/8 type C" evidence="20">
    <location>
        <begin position="1496"/>
        <end position="1642"/>
    </location>
</feature>
<feature type="disulfide bond" evidence="15">
    <location>
        <begin position="354"/>
        <end position="372"/>
    </location>
</feature>
<dbReference type="InterPro" id="IPR001881">
    <property type="entry name" value="EGF-like_Ca-bd_dom"/>
</dbReference>
<feature type="disulfide bond" evidence="16">
    <location>
        <begin position="890"/>
        <end position="917"/>
    </location>
</feature>
<keyword evidence="3 14" id="KW-0245">EGF-like domain</keyword>
<dbReference type="SMART" id="SM00042">
    <property type="entry name" value="CUB"/>
    <property type="match status" value="3"/>
</dbReference>
<feature type="disulfide bond" evidence="14">
    <location>
        <begin position="2682"/>
        <end position="2691"/>
    </location>
</feature>
<dbReference type="CDD" id="cd00037">
    <property type="entry name" value="CLECT"/>
    <property type="match status" value="1"/>
</dbReference>
<protein>
    <submittedName>
        <fullName evidence="25">Fibropellin-1</fullName>
    </submittedName>
</protein>
<dbReference type="PROSITE" id="PS50068">
    <property type="entry name" value="LDLRA_2"/>
    <property type="match status" value="1"/>
</dbReference>
<feature type="domain" description="HYR" evidence="23">
    <location>
        <begin position="1747"/>
        <end position="1830"/>
    </location>
</feature>
<dbReference type="PANTHER" id="PTHR12916">
    <property type="entry name" value="CYTOCHROME C OXIDASE POLYPEPTIDE VIC-2"/>
    <property type="match status" value="1"/>
</dbReference>
<dbReference type="InterPro" id="IPR036055">
    <property type="entry name" value="LDL_receptor-like_sf"/>
</dbReference>
<dbReference type="InterPro" id="IPR018097">
    <property type="entry name" value="EGF_Ca-bd_CS"/>
</dbReference>
<feature type="disulfide bond" evidence="15">
    <location>
        <begin position="366"/>
        <end position="381"/>
    </location>
</feature>
<feature type="disulfide bond" evidence="14">
    <location>
        <begin position="2414"/>
        <end position="2423"/>
    </location>
</feature>
<keyword evidence="9 18" id="KW-1133">Transmembrane helix</keyword>
<dbReference type="FunFam" id="2.10.25.10:FF:000146">
    <property type="entry name" value="Putative neurogenic locus notch"/>
    <property type="match status" value="1"/>
</dbReference>
<evidence type="ECO:0000259" key="22">
    <source>
        <dbReference type="PROSITE" id="PS50041"/>
    </source>
</evidence>
<feature type="disulfide bond" evidence="14">
    <location>
        <begin position="2316"/>
        <end position="2333"/>
    </location>
</feature>
<evidence type="ECO:0000256" key="12">
    <source>
        <dbReference type="ARBA" id="ARBA00023180"/>
    </source>
</evidence>
<name>A0A834R2J6_SARSC</name>
<feature type="disulfide bond" evidence="13">
    <location>
        <begin position="620"/>
        <end position="647"/>
    </location>
</feature>
<dbReference type="Pfam" id="PF00084">
    <property type="entry name" value="Sushi"/>
    <property type="match status" value="4"/>
</dbReference>
<dbReference type="Pfam" id="PF00431">
    <property type="entry name" value="CUB"/>
    <property type="match status" value="3"/>
</dbReference>
<dbReference type="Pfam" id="PF00057">
    <property type="entry name" value="Ldl_recept_a"/>
    <property type="match status" value="1"/>
</dbReference>
<evidence type="ECO:0000256" key="13">
    <source>
        <dbReference type="PROSITE-ProRule" id="PRU00059"/>
    </source>
</evidence>
<feature type="domain" description="EGF-like" evidence="21">
    <location>
        <begin position="980"/>
        <end position="1020"/>
    </location>
</feature>
<keyword evidence="7" id="KW-0677">Repeat</keyword>
<evidence type="ECO:0000313" key="25">
    <source>
        <dbReference type="EMBL" id="KAF7488748.1"/>
    </source>
</evidence>
<keyword evidence="8" id="KW-0914">Notch signaling pathway</keyword>
<dbReference type="Pfam" id="PF02494">
    <property type="entry name" value="HYR"/>
    <property type="match status" value="3"/>
</dbReference>
<feature type="domain" description="EGF-like" evidence="21">
    <location>
        <begin position="2580"/>
        <end position="2616"/>
    </location>
</feature>
<gene>
    <name evidence="25" type="ORF">SSS_3947</name>
</gene>
<dbReference type="SUPFAM" id="SSF57424">
    <property type="entry name" value="LDL receptor-like module"/>
    <property type="match status" value="1"/>
</dbReference>
<evidence type="ECO:0000256" key="8">
    <source>
        <dbReference type="ARBA" id="ARBA00022976"/>
    </source>
</evidence>
<comment type="subcellular location">
    <subcellularLocation>
        <location evidence="1">Membrane</location>
        <topology evidence="1">Single-pass type I membrane protein</topology>
    </subcellularLocation>
</comment>
<dbReference type="GO" id="GO:0005509">
    <property type="term" value="F:calcium ion binding"/>
    <property type="evidence" value="ECO:0007669"/>
    <property type="project" value="InterPro"/>
</dbReference>
<feature type="domain" description="EGF-like" evidence="21">
    <location>
        <begin position="2463"/>
        <end position="2500"/>
    </location>
</feature>
<dbReference type="Gene3D" id="2.10.70.10">
    <property type="entry name" value="Complement Module, domain 1"/>
    <property type="match status" value="6"/>
</dbReference>
<dbReference type="PROSITE" id="PS50026">
    <property type="entry name" value="EGF_3"/>
    <property type="match status" value="17"/>
</dbReference>
<evidence type="ECO:0000313" key="26">
    <source>
        <dbReference type="EnsemblMetazoa" id="KAF7488748.1"/>
    </source>
</evidence>
<accession>A0A834R2J6</accession>
<dbReference type="PROSITE" id="PS01186">
    <property type="entry name" value="EGF_2"/>
    <property type="match status" value="11"/>
</dbReference>
<organism evidence="25">
    <name type="scientific">Sarcoptes scabiei</name>
    <name type="common">Itch mite</name>
    <name type="synonym">Acarus scabiei</name>
    <dbReference type="NCBI Taxonomy" id="52283"/>
    <lineage>
        <taxon>Eukaryota</taxon>
        <taxon>Metazoa</taxon>
        <taxon>Ecdysozoa</taxon>
        <taxon>Arthropoda</taxon>
        <taxon>Chelicerata</taxon>
        <taxon>Arachnida</taxon>
        <taxon>Acari</taxon>
        <taxon>Acariformes</taxon>
        <taxon>Sarcoptiformes</taxon>
        <taxon>Astigmata</taxon>
        <taxon>Psoroptidia</taxon>
        <taxon>Sarcoptoidea</taxon>
        <taxon>Sarcoptidae</taxon>
        <taxon>Sarcoptinae</taxon>
        <taxon>Sarcoptes</taxon>
    </lineage>
</organism>
<dbReference type="FunFam" id="2.10.25.10:FF:000122">
    <property type="entry name" value="Protein crumbs homolog 2"/>
    <property type="match status" value="1"/>
</dbReference>
<evidence type="ECO:0000256" key="7">
    <source>
        <dbReference type="ARBA" id="ARBA00022737"/>
    </source>
</evidence>
<reference evidence="26" key="3">
    <citation type="submission" date="2022-06" db="UniProtKB">
        <authorList>
            <consortium name="EnsemblMetazoa"/>
        </authorList>
    </citation>
    <scope>IDENTIFICATION</scope>
</reference>
<dbReference type="PRINTS" id="PR00010">
    <property type="entry name" value="EGFBLOOD"/>
</dbReference>
<evidence type="ECO:0000259" key="24">
    <source>
        <dbReference type="PROSITE" id="PS50923"/>
    </source>
</evidence>
<evidence type="ECO:0000256" key="14">
    <source>
        <dbReference type="PROSITE-ProRule" id="PRU00076"/>
    </source>
</evidence>
<evidence type="ECO:0000256" key="11">
    <source>
        <dbReference type="ARBA" id="ARBA00023157"/>
    </source>
</evidence>
<dbReference type="InterPro" id="IPR013320">
    <property type="entry name" value="ConA-like_dom_sf"/>
</dbReference>
<dbReference type="SMART" id="SM00179">
    <property type="entry name" value="EGF_CA"/>
    <property type="match status" value="15"/>
</dbReference>
<feature type="disulfide bond" evidence="16">
    <location>
        <begin position="1277"/>
        <end position="1304"/>
    </location>
</feature>
<dbReference type="PROSITE" id="PS00022">
    <property type="entry name" value="EGF_1"/>
    <property type="match status" value="14"/>
</dbReference>
<dbReference type="InterPro" id="IPR023415">
    <property type="entry name" value="LDLR_class-A_CS"/>
</dbReference>
<feature type="disulfide bond" evidence="14">
    <location>
        <begin position="2257"/>
        <end position="2266"/>
    </location>
</feature>
<keyword evidence="10 18" id="KW-0472">Membrane</keyword>
<comment type="caution">
    <text evidence="14">Lacks conserved residue(s) required for the propagation of feature annotation.</text>
</comment>
<evidence type="ECO:0000259" key="19">
    <source>
        <dbReference type="PROSITE" id="PS01180"/>
    </source>
</evidence>
<dbReference type="SUPFAM" id="SSF49899">
    <property type="entry name" value="Concanavalin A-like lectins/glucanases"/>
    <property type="match status" value="1"/>
</dbReference>
<feature type="disulfide bond" evidence="14">
    <location>
        <begin position="2295"/>
        <end position="2304"/>
    </location>
</feature>
<feature type="domain" description="Sushi" evidence="24">
    <location>
        <begin position="920"/>
        <end position="980"/>
    </location>
</feature>
<evidence type="ECO:0000256" key="10">
    <source>
        <dbReference type="ARBA" id="ARBA00023136"/>
    </source>
</evidence>
<evidence type="ECO:0000256" key="4">
    <source>
        <dbReference type="ARBA" id="ARBA00022659"/>
    </source>
</evidence>
<feature type="domain" description="EGF-like" evidence="21">
    <location>
        <begin position="1183"/>
        <end position="1218"/>
    </location>
</feature>
<dbReference type="CDD" id="cd00112">
    <property type="entry name" value="LDLa"/>
    <property type="match status" value="1"/>
</dbReference>
<dbReference type="FunFam" id="2.60.120.290:FF:000048">
    <property type="entry name" value="Uncharacterized protein, isoform A"/>
    <property type="match status" value="1"/>
</dbReference>
<feature type="disulfide bond" evidence="14">
    <location>
        <begin position="2376"/>
        <end position="2385"/>
    </location>
</feature>
<dbReference type="Gene3D" id="3.10.100.10">
    <property type="entry name" value="Mannose-Binding Protein A, subunit A"/>
    <property type="match status" value="1"/>
</dbReference>
<dbReference type="CDD" id="cd00041">
    <property type="entry name" value="CUB"/>
    <property type="match status" value="2"/>
</dbReference>
<feature type="domain" description="EGF-like" evidence="21">
    <location>
        <begin position="2388"/>
        <end position="2424"/>
    </location>
</feature>
<reference evidence="25" key="2">
    <citation type="submission" date="2020-01" db="EMBL/GenBank/DDBJ databases">
        <authorList>
            <person name="Korhonen P.K.K."/>
            <person name="Guangxu M.G."/>
            <person name="Wang T.W."/>
            <person name="Stroehlein A.J.S."/>
            <person name="Young N.D."/>
            <person name="Ang C.-S.A."/>
            <person name="Fernando D.W.F."/>
            <person name="Lu H.L."/>
            <person name="Taylor S.T."/>
            <person name="Ehtesham M.E.M."/>
            <person name="Najaraj S.H.N."/>
            <person name="Harsha G.H.G."/>
            <person name="Madugundu A.M."/>
            <person name="Renuse S.R."/>
            <person name="Holt D.H."/>
            <person name="Pandey A.P."/>
            <person name="Papenfuss A.P."/>
            <person name="Gasser R.B.G."/>
            <person name="Fischer K.F."/>
        </authorList>
    </citation>
    <scope>NUCLEOTIDE SEQUENCE</scope>
    <source>
        <strain evidence="25">SSS_KF_BRIS2020</strain>
    </source>
</reference>
<feature type="disulfide bond" evidence="14">
    <location>
        <begin position="2644"/>
        <end position="2653"/>
    </location>
</feature>
<sequence>MPPLNSGDFNIRCLNYSHQNRSECSHDDHNQQSHHHHPHRHNHHHSHQHHYNDQSSAIIDHCNTIMKNSNRIRIATRSIKSKPIRLISTRPKRSRTIGEDHQEHRHRPQCSIGSSDKTTNLKNKSIGKSLNSRKIYQNVINHHRIFELIFILTFLICFSSIFSTKAEGVDGGTNRNRIRLQLRRNENDGKAQLYNSDNFLHCPEDWRKEGIYCYRFFNLRHSWRRAAQICRRYGSELVLISDFTQNNFTAALAEASLREAGNDVRSYWIGFESIDQLSTNTIESASGRFVSKYVGFWAYDQPNVDDGQCVRATVVGEHDSNGGSPYNVWSLAECEDLLPFVCQKITCPTDSYHCSNGKCINNAWKCDGDDDCEDRSDEMDCPRKCSYYLQSSGDKVISPNYPNKYEPNSDCKWTLEGPIGSGMVLQFSEFDTENNFDQIQILVGGRTEETSTTLATLSGIQNISSRSFTTGSNLMIIKFRSDATVEKRGFRASWKTEPLKCGGEFIAQTITQSISSPQYPNHYPGGLECVYVIQANQGKTITLEIVELDLEPENDFILIRDGLNSKSPPLGRFTGNLTSSLKESHERYVVSTGNTLYIYFHSNFGVHFRKGFEIRYKAGCEINLIADKGLVTSPAFGVTNYPTNQNCFYHISRRNPSDGSVSIVFDEFGVTNEDILQIYDGQDSLIGVPLHPSRGFGTKTKPTGLTLTASSGQMLLIFKTNALKAAKGWSANFSADCSPLKIGRNAIASERGSMFGSKVVFTCPVGQEFSTGVSRLETECLMGGQWSLDTIPNCQERYCGPVPQIDNGFAVDATNVTYRGIANYQCYAGFAFPSNLRTESIRCGEDGKWGKLPICLASSCPPIPETPHAVQTIMAGSVNRSYGTIIRFECESGYHRRGVPVVVCTSIGQWSGLPPMCERAKCPMIPEIKNGYLSNSDQNREYYFEDESRVFCNRGYRLEGSSIIKCSSNQSFSGVPSCVDIDECSPGNSACDLASTVCTNTDGGHFCKCKEGFEPNLNCRPVSDLGLTSGAIPDSSIRVSSTEPGYRKSDIRLDTLPRNTHNGWCGASPRIGENWVQVDLKAPVVIRSIRIQSVQRLDGSQAYPITIRLQYADDLTDLFRDYSDLSGRPLQFRLTPNGGSGLSIVNFPIPLEARYIRVLIIEFAVAPCMRFELMGCTRQDCIDINECMENGGCDHKCINSPGGFSCQCNVGYELYTSNGTAGFFIPPNETGLRDGDVYRINKTCVPKQCPTLNSPENGKILNLQDKFHYNDVINFNCDFGYVLQGQRTLLCGSNGVWNGTTPKCLYAQCPVLADDPSQGLKLRYESIENNLIPFLSNINVTCNEDGRPNKRTANSHHRQCNYNPKEGHPDFWIAGKMPTCPKIDCGEPPESNGASYGYYMDTYYKSSFFFGCENTFTLAGKTNRNDNVVRCSDKGYWDFGDLRCEGPVCMDPGHPADGQQIATSYEHNSQVRFSCDRPGYVPYTPDPISCVKNADCKIIKPIGLSTGLIPDSSINATTQRTNYEATKVRLNSATGWCGQHEPFTYVTVDLKKVYKIKTLLVKGVVTNDVIGRPTELRFFYKVRESENFVVYFPNFNLTFNEMGNYGELTVINLPATVVARYIILGIVAYQKNPCLKFELLGCEDKKEEILLGYDRGHPMCVDQEPPKFQNCPTAPIVVKKGPSGLLPVNFSIPVAVDNSGFVARVETHPIGFKPPMVVLEDTQVEYIAYDMDGNVASCKINITVPETTPPMLHCPQSYVIELIEEQESYEINFNQTRKLINATDESGEVQITLNPEIDFIPVKGYRNVTVTATDRFGNEAYCHFQVSVQPASCVPWSLTKPANGAIICRRTDSGYKCMAKCNDRYRFVDADSVKIYECKEGEHWQPNNLVPDCVPEPEKEMDDSNYDVVANIEYRSGGFAPPSCMSAYVNYVSSYYDDLNHLLSARCSAINVDMAVHFFNTTISLKPNTNELSIKYVLRVQPKFRQKTLYDLCGSTLTLIFDLMVPSTYAVIEPLLNISTQQVGGSCPSLIALRSSVNRGFTCRPGEILSPLNATEDKSGFKIPRCLQCPAGTYASSNTNLCLPCPLGWYQDLLRQPSCRQCPEGTYTRSEGSKSVSECVPVCGYGTYSPTGMVPCLQCPVNTYSGSPSKEGFKECQRCLTNTFTYGPGAMSINECKVKCPPGTYSETGLEPCAPCPMNYYQDKEGQTQCIECRLRERTLRLGERKKEACVQGQCSSIQCQNGGLCIVNRHEPYCYCPAGFTGQSCEIDMNECSSEPCYNGGTCIDHPQGYTCRCPPGFSGLQCQTEQDECLPDSCPEKAMCQNLPGIGNLNCLCRSGYEGHNCNVTVNPCSNNPSPCENDGICVPLLQGRYYCQCPAGWTGNHCQTNIDDCEDEPCLLGSRCTDLVNDFQCDCPPGFSGKRCEEKIDLCASDPCIHGMCVDRLFYHECVCEPGWNGTRCENNIDDCASSPCRNDAECVDLIDGFRCVCDPNSYTGSRCQHEIDSCESDPCQNGGTCLDQHIGFQCQCKPGFVGLQCEAEVDECVSNPCSPLGTEKCIDLDNTFKCQCHEGFTGELCETNVDECASSPCFNGGTCVDQINNFRCNCPLGWNGPRCEKDVGMCDSSPCHNNAKCVDLFQDYFCVCPSGTDGKRCQTAPQRCIGDPCQNNGICQDFGSGLNCSCPPKYTGIGCQYEYHVCDSQKCQNGATCQDNQDGTYECICPSGFTGKNCEEDIIDCLPTSCPPSATCIDLTNGFYCKCPFNMTGEDCRKPINIEYDLFFNDRTRSSNAALTVPFSLEESDSFTIALWVQFHPESIGTYFTLYEVDSLYVLNNKQRPLVQANHLGVLISLFNENGFKSKRSSDIFMPYLENVPINDGQWHYINIIWDGREGTLMLVTDTAVANTVQDYGLGGRLPPFGWVVLGAPVENSVPHLGEGFHGRLSRVNIWKRPLDMSVEIPSQIRSCKNSPIIYSGLLLRWTGYDSILGTVEKVGPGKCGERICPNGYTGDDCRILQQDKTPPQVLHCPPDMWVISANTSTIVHWDEPQFVDDLRNVQVLEVQKIKPGESLKKGIYDLTFLALDEVGNSARCDFQIHVLREFCKIPDPPVNGQRDCSDWGPGGRFKVCQIKCNPGLHFSEPVPNFYVCGAEGFWRPKSPDQNPESPLVFPTCSPKYSAQRIFRMIMNFPSSVVCSESGKKILTGRAHDSIIRVDRSWKICSDNVRGSCKGLTINVKCIKGLQNNNIVKRSLISDSSEEENQQDIYSLEVSFPANNDPIPASSNPNIMVGQDKDSLEAIIRRAVVESAIFDVRDTLPNVAADLTSLNLITEYACPPGQVVIGNNCVECGLGTYFDELTGRCVKCPVGFYQEELGQLQCKNCPIIGERQGVTIIKGSRHPSECRESCSAGEYYDMETSTCQSCGYGFYQPSEGSFTCIPCGPGLTTRSPKAISQKECRPECMAGFQLSSTGNCEACPLGYYRTRGQPSCEPCPKGFTTGSIAAINVGQCNLEICIAGHFLNVTTEECQLCPKGTYQDVEQRDTSCQSCPPNSTTSGIGSTSSDQCSNPCLINDKIELCPPNSQCEAPSIGSEDFRCVCKEGFKEAPHPDGQTTTANNPYCIDVCDNYCINGGKCEWKSGMKKPRCECLINFYGDRCERKSELIYIASGIGAAVFFIIFMVLLIWMICVRTASRPMSKKLSMHTIPADFGPTAGSQQNFYYGAPAPYAESIAPSHHSTYAHYYDDEDDGWEMPNFYNETYMKESLHNSKSNNGTLQGINNPSIYSTNKEDLYDRLRKHQYMGKKGDSNSESEDPVN</sequence>
<feature type="disulfide bond" evidence="15">
    <location>
        <begin position="347"/>
        <end position="359"/>
    </location>
</feature>
<feature type="domain" description="HYR" evidence="23">
    <location>
        <begin position="3015"/>
        <end position="3097"/>
    </location>
</feature>
<dbReference type="SMART" id="SM00231">
    <property type="entry name" value="FA58C"/>
    <property type="match status" value="2"/>
</dbReference>
<dbReference type="InterPro" id="IPR008979">
    <property type="entry name" value="Galactose-bd-like_sf"/>
</dbReference>
<evidence type="ECO:0000256" key="3">
    <source>
        <dbReference type="ARBA" id="ARBA00022536"/>
    </source>
</evidence>
<dbReference type="FunFam" id="2.10.25.10:FF:000109">
    <property type="entry name" value="Notch homolog 4, [Drosophila]"/>
    <property type="match status" value="1"/>
</dbReference>
<dbReference type="GO" id="GO:0005112">
    <property type="term" value="F:Notch binding"/>
    <property type="evidence" value="ECO:0007669"/>
    <property type="project" value="TreeGrafter"/>
</dbReference>
<feature type="domain" description="CUB" evidence="19">
    <location>
        <begin position="385"/>
        <end position="497"/>
    </location>
</feature>
<dbReference type="Gene3D" id="2.60.120.290">
    <property type="entry name" value="Spermadhesin, CUB domain"/>
    <property type="match status" value="3"/>
</dbReference>
<evidence type="ECO:0000256" key="1">
    <source>
        <dbReference type="ARBA" id="ARBA00004479"/>
    </source>
</evidence>
<feature type="domain" description="EGF-like" evidence="21">
    <location>
        <begin position="2426"/>
        <end position="2461"/>
    </location>
</feature>
<dbReference type="InterPro" id="IPR000436">
    <property type="entry name" value="Sushi_SCR_CCP_dom"/>
</dbReference>
<dbReference type="InterPro" id="IPR009030">
    <property type="entry name" value="Growth_fac_rcpt_cys_sf"/>
</dbReference>
<feature type="disulfide bond" evidence="14">
    <location>
        <begin position="2430"/>
        <end position="2440"/>
    </location>
</feature>
<feature type="disulfide bond" evidence="14">
    <location>
        <begin position="2721"/>
        <end position="2730"/>
    </location>
</feature>
<dbReference type="Proteomes" id="UP000070412">
    <property type="component" value="Unassembled WGS sequence"/>
</dbReference>
<feature type="domain" description="Sushi" evidence="24">
    <location>
        <begin position="797"/>
        <end position="857"/>
    </location>
</feature>
<evidence type="ECO:0000256" key="5">
    <source>
        <dbReference type="ARBA" id="ARBA00022692"/>
    </source>
</evidence>
<dbReference type="Pfam" id="PF07645">
    <property type="entry name" value="EGF_CA"/>
    <property type="match status" value="2"/>
</dbReference>
<dbReference type="PROSITE" id="PS50041">
    <property type="entry name" value="C_TYPE_LECTIN_2"/>
    <property type="match status" value="1"/>
</dbReference>
<feature type="domain" description="EGF-like" evidence="21">
    <location>
        <begin position="2694"/>
        <end position="2731"/>
    </location>
</feature>
<dbReference type="GO" id="GO:0016020">
    <property type="term" value="C:membrane"/>
    <property type="evidence" value="ECO:0007669"/>
    <property type="project" value="UniProtKB-SubCell"/>
</dbReference>
<evidence type="ECO:0000256" key="18">
    <source>
        <dbReference type="SAM" id="Phobius"/>
    </source>
</evidence>
<dbReference type="PROSITE" id="PS01180">
    <property type="entry name" value="CUB"/>
    <property type="match status" value="3"/>
</dbReference>
<dbReference type="InterPro" id="IPR003410">
    <property type="entry name" value="HYR_dom"/>
</dbReference>
<dbReference type="Pfam" id="PF12661">
    <property type="entry name" value="hEGF"/>
    <property type="match status" value="1"/>
</dbReference>
<dbReference type="SUPFAM" id="SSF57196">
    <property type="entry name" value="EGF/Laminin"/>
    <property type="match status" value="11"/>
</dbReference>
<dbReference type="InterPro" id="IPR035914">
    <property type="entry name" value="Sperma_CUB_dom_sf"/>
</dbReference>
<feature type="domain" description="C-type lectin" evidence="22">
    <location>
        <begin position="209"/>
        <end position="343"/>
    </location>
</feature>
<feature type="compositionally biased region" description="Polar residues" evidence="17">
    <location>
        <begin position="111"/>
        <end position="125"/>
    </location>
</feature>
<feature type="disulfide bond" evidence="14">
    <location>
        <begin position="2759"/>
        <end position="2768"/>
    </location>
</feature>
<dbReference type="PROSITE" id="PS50923">
    <property type="entry name" value="SUSHI"/>
    <property type="match status" value="6"/>
</dbReference>
<dbReference type="CDD" id="cd00033">
    <property type="entry name" value="CCP"/>
    <property type="match status" value="3"/>
</dbReference>
<feature type="transmembrane region" description="Helical" evidence="18">
    <location>
        <begin position="3657"/>
        <end position="3683"/>
    </location>
</feature>
<dbReference type="InterPro" id="IPR002172">
    <property type="entry name" value="LDrepeatLR_classA_rpt"/>
</dbReference>
<feature type="disulfide bond" evidence="14">
    <location>
        <begin position="2568"/>
        <end position="2577"/>
    </location>
</feature>
<dbReference type="FunFam" id="2.10.25.10:FF:000279">
    <property type="entry name" value="Neurogenic locus notch 1"/>
    <property type="match status" value="1"/>
</dbReference>
<feature type="domain" description="CUB" evidence="19">
    <location>
        <begin position="620"/>
        <end position="736"/>
    </location>
</feature>
<dbReference type="SUPFAM" id="SSF57184">
    <property type="entry name" value="Growth factor receptor domain"/>
    <property type="match status" value="4"/>
</dbReference>
<feature type="disulfide bond" evidence="14">
    <location>
        <begin position="2335"/>
        <end position="2344"/>
    </location>
</feature>
<keyword evidence="27" id="KW-1185">Reference proteome</keyword>
<reference evidence="27" key="1">
    <citation type="journal article" date="2020" name="PLoS Negl. Trop. Dis.">
        <title>High-quality nuclear genome for Sarcoptes scabiei-A critical resource for a neglected parasite.</title>
        <authorList>
            <person name="Korhonen P.K."/>
            <person name="Gasser R.B."/>
            <person name="Ma G."/>
            <person name="Wang T."/>
            <person name="Stroehlein A.J."/>
            <person name="Young N.D."/>
            <person name="Ang C.S."/>
            <person name="Fernando D.D."/>
            <person name="Lu H.C."/>
            <person name="Taylor S."/>
            <person name="Reynolds S.L."/>
            <person name="Mofiz E."/>
            <person name="Najaraj S.H."/>
            <person name="Gowda H."/>
            <person name="Madugundu A."/>
            <person name="Renuse S."/>
            <person name="Holt D."/>
            <person name="Pandey A."/>
            <person name="Papenfuss A.T."/>
            <person name="Fischer K."/>
        </authorList>
    </citation>
    <scope>NUCLEOTIDE SEQUENCE [LARGE SCALE GENOMIC DNA]</scope>
</reference>
<dbReference type="InterPro" id="IPR035976">
    <property type="entry name" value="Sushi/SCR/CCP_sf"/>
</dbReference>
<dbReference type="FunFam" id="2.10.25.10:FF:000100">
    <property type="entry name" value="neurogenic locus notch homolog protein 3"/>
    <property type="match status" value="1"/>
</dbReference>
<feature type="domain" description="EGF-like" evidence="21">
    <location>
        <begin position="2618"/>
        <end position="2654"/>
    </location>
</feature>
<feature type="domain" description="EGF-like" evidence="21">
    <location>
        <begin position="2540"/>
        <end position="2578"/>
    </location>
</feature>
<dbReference type="InterPro" id="IPR001304">
    <property type="entry name" value="C-type_lectin-like"/>
</dbReference>
<evidence type="ECO:0000256" key="15">
    <source>
        <dbReference type="PROSITE-ProRule" id="PRU00124"/>
    </source>
</evidence>
<feature type="domain" description="EGF-like" evidence="21">
    <location>
        <begin position="2307"/>
        <end position="2345"/>
    </location>
</feature>
<feature type="domain" description="EGF-like" evidence="21">
    <location>
        <begin position="2347"/>
        <end position="2386"/>
    </location>
</feature>
<evidence type="ECO:0000259" key="21">
    <source>
        <dbReference type="PROSITE" id="PS50026"/>
    </source>
</evidence>
<dbReference type="CDD" id="cd00054">
    <property type="entry name" value="EGF_CA"/>
    <property type="match status" value="12"/>
</dbReference>
<dbReference type="Gene3D" id="2.60.120.200">
    <property type="match status" value="1"/>
</dbReference>
<feature type="disulfide bond" evidence="14">
    <location>
        <begin position="3619"/>
        <end position="3629"/>
    </location>
</feature>
<dbReference type="Pfam" id="PF07699">
    <property type="entry name" value="Ephrin_rec_like"/>
    <property type="match status" value="7"/>
</dbReference>
<keyword evidence="6" id="KW-0732">Signal</keyword>
<keyword evidence="12" id="KW-0325">Glycoprotein</keyword>
<dbReference type="InterPro" id="IPR016186">
    <property type="entry name" value="C-type_lectin-like/link_sf"/>
</dbReference>
<feature type="domain" description="Sushi" evidence="24">
    <location>
        <begin position="735"/>
        <end position="796"/>
    </location>
</feature>
<feature type="region of interest" description="Disordered" evidence="17">
    <location>
        <begin position="3788"/>
        <end position="3810"/>
    </location>
</feature>
<evidence type="ECO:0000256" key="16">
    <source>
        <dbReference type="PROSITE-ProRule" id="PRU00302"/>
    </source>
</evidence>
<dbReference type="SMART" id="SM01411">
    <property type="entry name" value="Ephrin_rec_like"/>
    <property type="match status" value="7"/>
</dbReference>
<dbReference type="InterPro" id="IPR013032">
    <property type="entry name" value="EGF-like_CS"/>
</dbReference>
<feature type="domain" description="F5/8 type C" evidence="20">
    <location>
        <begin position="1019"/>
        <end position="1176"/>
    </location>
</feature>
<feature type="disulfide bond" evidence="14">
    <location>
        <begin position="2549"/>
        <end position="2566"/>
    </location>
</feature>
<feature type="region of interest" description="Disordered" evidence="17">
    <location>
        <begin position="21"/>
        <end position="52"/>
    </location>
</feature>
<dbReference type="Gene3D" id="2.10.50.10">
    <property type="entry name" value="Tumor Necrosis Factor Receptor, subunit A, domain 2"/>
    <property type="match status" value="6"/>
</dbReference>
<dbReference type="GO" id="GO:0007219">
    <property type="term" value="P:Notch signaling pathway"/>
    <property type="evidence" value="ECO:0007669"/>
    <property type="project" value="UniProtKB-KW"/>
</dbReference>
<feature type="disulfide bond" evidence="14">
    <location>
        <begin position="2451"/>
        <end position="2460"/>
    </location>
</feature>
<feature type="disulfide bond" evidence="14">
    <location>
        <begin position="2606"/>
        <end position="2615"/>
    </location>
</feature>
<feature type="disulfide bond" evidence="14">
    <location>
        <begin position="2528"/>
        <end position="2537"/>
    </location>
</feature>
<dbReference type="InterPro" id="IPR000742">
    <property type="entry name" value="EGF"/>
</dbReference>
<evidence type="ECO:0000256" key="17">
    <source>
        <dbReference type="SAM" id="MobiDB-lite"/>
    </source>
</evidence>
<proteinExistence type="predicted"/>
<keyword evidence="2" id="KW-0217">Developmental protein</keyword>
<dbReference type="FunFam" id="2.10.70.10:FF:000014">
    <property type="entry name" value="Membrane cofactor protein"/>
    <property type="match status" value="1"/>
</dbReference>
<dbReference type="FunFam" id="2.10.50.10:FF:000032">
    <property type="entry name" value="Uncharacterized protein, isoform A"/>
    <property type="match status" value="1"/>
</dbReference>
<keyword evidence="4 16" id="KW-0768">Sushi</keyword>